<evidence type="ECO:0000256" key="1">
    <source>
        <dbReference type="SAM" id="MobiDB-lite"/>
    </source>
</evidence>
<accession>A0A2P5WRV4</accession>
<proteinExistence type="predicted"/>
<evidence type="ECO:0000313" key="2">
    <source>
        <dbReference type="EMBL" id="PPR93804.1"/>
    </source>
</evidence>
<dbReference type="PANTHER" id="PTHR31973">
    <property type="entry name" value="POLYPROTEIN, PUTATIVE-RELATED"/>
    <property type="match status" value="1"/>
</dbReference>
<evidence type="ECO:0008006" key="4">
    <source>
        <dbReference type="Google" id="ProtNLM"/>
    </source>
</evidence>
<dbReference type="EMBL" id="KZ666721">
    <property type="protein sequence ID" value="PPR93804.1"/>
    <property type="molecule type" value="Genomic_DNA"/>
</dbReference>
<reference evidence="2 3" key="1">
    <citation type="submission" date="2015-01" db="EMBL/GenBank/DDBJ databases">
        <title>Genome of allotetraploid Gossypium barbadense reveals genomic plasticity and fiber elongation in cotton evolution.</title>
        <authorList>
            <person name="Chen X."/>
            <person name="Liu X."/>
            <person name="Zhao B."/>
            <person name="Zheng H."/>
            <person name="Hu Y."/>
            <person name="Lu G."/>
            <person name="Yang C."/>
            <person name="Chen J."/>
            <person name="Shan C."/>
            <person name="Zhang L."/>
            <person name="Zhou Y."/>
            <person name="Wang L."/>
            <person name="Guo W."/>
            <person name="Bai Y."/>
            <person name="Ruan J."/>
            <person name="Shangguan X."/>
            <person name="Mao Y."/>
            <person name="Jiang J."/>
            <person name="Zhu Y."/>
            <person name="Lei J."/>
            <person name="Kang H."/>
            <person name="Chen S."/>
            <person name="He X."/>
            <person name="Wang R."/>
            <person name="Wang Y."/>
            <person name="Chen J."/>
            <person name="Wang L."/>
            <person name="Yu S."/>
            <person name="Wang B."/>
            <person name="Wei J."/>
            <person name="Song S."/>
            <person name="Lu X."/>
            <person name="Gao Z."/>
            <person name="Gu W."/>
            <person name="Deng X."/>
            <person name="Ma D."/>
            <person name="Wang S."/>
            <person name="Liang W."/>
            <person name="Fang L."/>
            <person name="Cai C."/>
            <person name="Zhu X."/>
            <person name="Zhou B."/>
            <person name="Zhang Y."/>
            <person name="Chen Z."/>
            <person name="Xu S."/>
            <person name="Zhu R."/>
            <person name="Wang S."/>
            <person name="Zhang T."/>
            <person name="Zhao G."/>
        </authorList>
    </citation>
    <scope>NUCLEOTIDE SEQUENCE [LARGE SCALE GENOMIC DNA]</scope>
    <source>
        <strain evidence="3">cv. Xinhai21</strain>
        <tissue evidence="2">Leaf</tissue>
    </source>
</reference>
<organism evidence="2 3">
    <name type="scientific">Gossypium barbadense</name>
    <name type="common">Sea Island cotton</name>
    <name type="synonym">Hibiscus barbadensis</name>
    <dbReference type="NCBI Taxonomy" id="3634"/>
    <lineage>
        <taxon>Eukaryota</taxon>
        <taxon>Viridiplantae</taxon>
        <taxon>Streptophyta</taxon>
        <taxon>Embryophyta</taxon>
        <taxon>Tracheophyta</taxon>
        <taxon>Spermatophyta</taxon>
        <taxon>Magnoliopsida</taxon>
        <taxon>eudicotyledons</taxon>
        <taxon>Gunneridae</taxon>
        <taxon>Pentapetalae</taxon>
        <taxon>rosids</taxon>
        <taxon>malvids</taxon>
        <taxon>Malvales</taxon>
        <taxon>Malvaceae</taxon>
        <taxon>Malvoideae</taxon>
        <taxon>Gossypium</taxon>
    </lineage>
</organism>
<gene>
    <name evidence="2" type="ORF">GOBAR_AA26869</name>
</gene>
<feature type="region of interest" description="Disordered" evidence="1">
    <location>
        <begin position="83"/>
        <end position="103"/>
    </location>
</feature>
<dbReference type="AlphaFoldDB" id="A0A2P5WRV4"/>
<sequence length="311" mass="35114">MVWVGGAYLVGALGGAYLTDATGGAYLIGANAGVEPNEDPTPLGEEDGAQEPCMVVLISYVDSQSNIHGIDIDLNATPETNMVGDNVYHNSDPSDHEVDSDSDPNMDEIQDDIDGEGVNEDGNINPSLVGSHIRHIVIHNNLGAHMSRIDLNAAYATKFPEFLEYPEILLAHRMVVYSNLEELFWAKDSKVRKNGYFPLSEGCNWRIRATFIQKSQMWEIQKFVRPHTCTSTLIIEDHRKLDSKTIYTCIMPMVKDMPTIKVLILTAKMQAQFQYRVSYWKEWIVKQMEIEQLYEDFDASYNELQGWIATI</sequence>
<dbReference type="Proteomes" id="UP000239757">
    <property type="component" value="Unassembled WGS sequence"/>
</dbReference>
<protein>
    <recommendedName>
        <fullName evidence="4">Transposase MuDR plant domain-containing protein</fullName>
    </recommendedName>
</protein>
<dbReference type="PANTHER" id="PTHR31973:SF195">
    <property type="entry name" value="MUDR FAMILY TRANSPOSASE"/>
    <property type="match status" value="1"/>
</dbReference>
<evidence type="ECO:0000313" key="3">
    <source>
        <dbReference type="Proteomes" id="UP000239757"/>
    </source>
</evidence>
<name>A0A2P5WRV4_GOSBA</name>
<dbReference type="OrthoDB" id="683469at2759"/>